<protein>
    <submittedName>
        <fullName evidence="2">Uncharacterized protein</fullName>
    </submittedName>
</protein>
<feature type="region of interest" description="Disordered" evidence="1">
    <location>
        <begin position="49"/>
        <end position="75"/>
    </location>
</feature>
<dbReference type="EMBL" id="CP000463">
    <property type="protein sequence ID" value="ABJ06639.1"/>
    <property type="molecule type" value="Genomic_DNA"/>
</dbReference>
<dbReference type="AlphaFoldDB" id="Q07N45"/>
<name>Q07N45_RHOP5</name>
<evidence type="ECO:0000256" key="1">
    <source>
        <dbReference type="SAM" id="MobiDB-lite"/>
    </source>
</evidence>
<accession>Q07N45</accession>
<dbReference type="KEGG" id="rpe:RPE_2702"/>
<dbReference type="eggNOG" id="ENOG503007V">
    <property type="taxonomic scope" value="Bacteria"/>
</dbReference>
<proteinExistence type="predicted"/>
<evidence type="ECO:0000313" key="2">
    <source>
        <dbReference type="EMBL" id="ABJ06639.1"/>
    </source>
</evidence>
<gene>
    <name evidence="2" type="ordered locus">RPE_2702</name>
</gene>
<dbReference type="HOGENOM" id="CLU_101687_0_0_5"/>
<organism evidence="2">
    <name type="scientific">Rhodopseudomonas palustris (strain BisA53)</name>
    <dbReference type="NCBI Taxonomy" id="316055"/>
    <lineage>
        <taxon>Bacteria</taxon>
        <taxon>Pseudomonadati</taxon>
        <taxon>Pseudomonadota</taxon>
        <taxon>Alphaproteobacteria</taxon>
        <taxon>Hyphomicrobiales</taxon>
        <taxon>Nitrobacteraceae</taxon>
        <taxon>Rhodopseudomonas</taxon>
    </lineage>
</organism>
<reference evidence="2" key="1">
    <citation type="submission" date="2006-09" db="EMBL/GenBank/DDBJ databases">
        <title>Complete sequence of Rhodopseudomonas palustris BisA53.</title>
        <authorList>
            <consortium name="US DOE Joint Genome Institute"/>
            <person name="Copeland A."/>
            <person name="Lucas S."/>
            <person name="Lapidus A."/>
            <person name="Barry K."/>
            <person name="Detter J.C."/>
            <person name="Glavina del Rio T."/>
            <person name="Hammon N."/>
            <person name="Israni S."/>
            <person name="Dalin E."/>
            <person name="Tice H."/>
            <person name="Pitluck S."/>
            <person name="Chain P."/>
            <person name="Malfatti S."/>
            <person name="Shin M."/>
            <person name="Vergez L."/>
            <person name="Schmutz J."/>
            <person name="Larimer F."/>
            <person name="Land M."/>
            <person name="Hauser L."/>
            <person name="Pelletier D.A."/>
            <person name="Kyrpides N."/>
            <person name="Kim E."/>
            <person name="Harwood C.S."/>
            <person name="Oda Y."/>
            <person name="Richardson P."/>
        </authorList>
    </citation>
    <scope>NUCLEOTIDE SEQUENCE [LARGE SCALE GENOMIC DNA]</scope>
    <source>
        <strain evidence="2">BisA53</strain>
    </source>
</reference>
<sequence>MSKAAAMAISRSRSLWAMLLLILAGSTVALLGAAVWAVGWQSDAAPRPGLTASATSAPAEDDPSNSPSNSLANGVAATAPAPTATAPSANALDAQAALMPAPLSGIRLARQSLKRGGLGSRVRATFTVRNRHDFAIKDVEIQCAFRSRNGYTTQRRHVLHDTIEPRSRETFSNVLVGHINVTTTRGRCKLLGAQRA</sequence>